<evidence type="ECO:0000313" key="3">
    <source>
        <dbReference type="Proteomes" id="UP000297280"/>
    </source>
</evidence>
<accession>A0A4Z1L526</accession>
<dbReference type="AlphaFoldDB" id="A0A4Z1L526"/>
<keyword evidence="3" id="KW-1185">Reference proteome</keyword>
<proteinExistence type="predicted"/>
<name>A0A4Z1L526_9HELO</name>
<dbReference type="EMBL" id="PQXO01000016">
    <property type="protein sequence ID" value="TGO91879.1"/>
    <property type="molecule type" value="Genomic_DNA"/>
</dbReference>
<sequence length="198" mass="21176">MHHNTKQGLIFLAFLIACGGGIAAFILLRKPHDEDPHSGKREIAGMNPNNIYARSLPTGALTNMYAVLEKRESPRVHPSHTHHSTSSQHRNKHRFFTPEAELDDTGSQIVTIPTTSATSASAQPSSISITSSTSSIDIYSSFAVEPLSTLLAAAGFQDSIPTSSNPITEVSMISTAPTSSQPLATAGGRNSHLRKFRG</sequence>
<evidence type="ECO:0000313" key="2">
    <source>
        <dbReference type="EMBL" id="TGO91879.1"/>
    </source>
</evidence>
<feature type="region of interest" description="Disordered" evidence="1">
    <location>
        <begin position="72"/>
        <end position="92"/>
    </location>
</feature>
<comment type="caution">
    <text evidence="2">The sequence shown here is derived from an EMBL/GenBank/DDBJ whole genome shotgun (WGS) entry which is preliminary data.</text>
</comment>
<protein>
    <submittedName>
        <fullName evidence="2">Uncharacterized protein</fullName>
    </submittedName>
</protein>
<gene>
    <name evidence="2" type="ORF">BPOR_0016g00260</name>
</gene>
<organism evidence="2 3">
    <name type="scientific">Botrytis porri</name>
    <dbReference type="NCBI Taxonomy" id="87229"/>
    <lineage>
        <taxon>Eukaryota</taxon>
        <taxon>Fungi</taxon>
        <taxon>Dikarya</taxon>
        <taxon>Ascomycota</taxon>
        <taxon>Pezizomycotina</taxon>
        <taxon>Leotiomycetes</taxon>
        <taxon>Helotiales</taxon>
        <taxon>Sclerotiniaceae</taxon>
        <taxon>Botrytis</taxon>
    </lineage>
</organism>
<dbReference type="PROSITE" id="PS51257">
    <property type="entry name" value="PROKAR_LIPOPROTEIN"/>
    <property type="match status" value="1"/>
</dbReference>
<reference evidence="2 3" key="1">
    <citation type="submission" date="2017-12" db="EMBL/GenBank/DDBJ databases">
        <title>Comparative genomics of Botrytis spp.</title>
        <authorList>
            <person name="Valero-Jimenez C.A."/>
            <person name="Tapia P."/>
            <person name="Veloso J."/>
            <person name="Silva-Moreno E."/>
            <person name="Staats M."/>
            <person name="Valdes J.H."/>
            <person name="Van Kan J.A.L."/>
        </authorList>
    </citation>
    <scope>NUCLEOTIDE SEQUENCE [LARGE SCALE GENOMIC DNA]</scope>
    <source>
        <strain evidence="2 3">MUCL3349</strain>
    </source>
</reference>
<feature type="region of interest" description="Disordered" evidence="1">
    <location>
        <begin position="175"/>
        <end position="198"/>
    </location>
</feature>
<feature type="compositionally biased region" description="Basic residues" evidence="1">
    <location>
        <begin position="77"/>
        <end position="92"/>
    </location>
</feature>
<dbReference type="Proteomes" id="UP000297280">
    <property type="component" value="Unassembled WGS sequence"/>
</dbReference>
<evidence type="ECO:0000256" key="1">
    <source>
        <dbReference type="SAM" id="MobiDB-lite"/>
    </source>
</evidence>